<sequence>MDQDIESRLRFHTS</sequence>
<accession>M1WBK4</accession>
<dbReference type="Proteomes" id="UP000016801">
    <property type="component" value="Unassembled WGS sequence"/>
</dbReference>
<dbReference type="VEuPathDB" id="FungiDB:CPUR_04954"/>
<keyword evidence="2" id="KW-1185">Reference proteome</keyword>
<comment type="caution">
    <text evidence="1">The sequence shown here is derived from an EMBL/GenBank/DDBJ whole genome shotgun (WGS) entry which is preliminary data.</text>
</comment>
<proteinExistence type="predicted"/>
<dbReference type="HOGENOM" id="CLU_3435031_0_0_1"/>
<organism evidence="1 2">
    <name type="scientific">Claviceps purpurea (strain 20.1)</name>
    <name type="common">Ergot fungus</name>
    <name type="synonym">Sphacelia segetum</name>
    <dbReference type="NCBI Taxonomy" id="1111077"/>
    <lineage>
        <taxon>Eukaryota</taxon>
        <taxon>Fungi</taxon>
        <taxon>Dikarya</taxon>
        <taxon>Ascomycota</taxon>
        <taxon>Pezizomycotina</taxon>
        <taxon>Sordariomycetes</taxon>
        <taxon>Hypocreomycetidae</taxon>
        <taxon>Hypocreales</taxon>
        <taxon>Clavicipitaceae</taxon>
        <taxon>Claviceps</taxon>
    </lineage>
</organism>
<reference evidence="1 2" key="1">
    <citation type="journal article" date="2013" name="PLoS Genet.">
        <title>Plant-symbiotic fungi as chemical engineers: Multi-genome analysis of the Clavicipitaceae reveals dynamics of alkaloid loci.</title>
        <authorList>
            <person name="Schardl C.L."/>
            <person name="Young C.A."/>
            <person name="Hesse U."/>
            <person name="Amyotte S.G."/>
            <person name="Andreeva K."/>
            <person name="Calie P.J."/>
            <person name="Fleetwood D.J."/>
            <person name="Haws D.C."/>
            <person name="Moore N."/>
            <person name="Oeser B."/>
            <person name="Panaccione D.G."/>
            <person name="Schweri K.K."/>
            <person name="Voisey C.R."/>
            <person name="Farman M.L."/>
            <person name="Jaromczyk J.W."/>
            <person name="Roe B.A."/>
            <person name="O'Sullivan D.M."/>
            <person name="Scott B."/>
            <person name="Tudzynski P."/>
            <person name="An Z."/>
            <person name="Arnaoudova E.G."/>
            <person name="Bullock C.T."/>
            <person name="Charlton N.D."/>
            <person name="Chen L."/>
            <person name="Cox M."/>
            <person name="Dinkins R.D."/>
            <person name="Florea S."/>
            <person name="Glenn A.E."/>
            <person name="Gordon A."/>
            <person name="Gueldener U."/>
            <person name="Harris D.R."/>
            <person name="Hollin W."/>
            <person name="Jaromczyk J."/>
            <person name="Johnson R.D."/>
            <person name="Khan A.K."/>
            <person name="Leistner E."/>
            <person name="Leuchtmann A."/>
            <person name="Li C."/>
            <person name="Liu J."/>
            <person name="Liu J."/>
            <person name="Liu M."/>
            <person name="Mace W."/>
            <person name="Machado C."/>
            <person name="Nagabhyru P."/>
            <person name="Pan J."/>
            <person name="Schmid J."/>
            <person name="Sugawara K."/>
            <person name="Steiner U."/>
            <person name="Takach J.E."/>
            <person name="Tanaka E."/>
            <person name="Webb J.S."/>
            <person name="Wilson E.V."/>
            <person name="Wiseman J.L."/>
            <person name="Yoshida R."/>
            <person name="Zeng Z."/>
        </authorList>
    </citation>
    <scope>NUCLEOTIDE SEQUENCE [LARGE SCALE GENOMIC DNA]</scope>
    <source>
        <strain evidence="1 2">20.1</strain>
    </source>
</reference>
<protein>
    <submittedName>
        <fullName evidence="1">Uncharacterized protein</fullName>
    </submittedName>
</protein>
<name>M1WBK4_CLAP2</name>
<gene>
    <name evidence="1" type="ORF">CPUR_04954</name>
</gene>
<evidence type="ECO:0000313" key="1">
    <source>
        <dbReference type="EMBL" id="CCE31103.1"/>
    </source>
</evidence>
<evidence type="ECO:0000313" key="2">
    <source>
        <dbReference type="Proteomes" id="UP000016801"/>
    </source>
</evidence>
<dbReference type="EMBL" id="CAGA01000027">
    <property type="protein sequence ID" value="CCE31103.1"/>
    <property type="molecule type" value="Genomic_DNA"/>
</dbReference>